<dbReference type="InterPro" id="IPR013830">
    <property type="entry name" value="SGNH_hydro"/>
</dbReference>
<sequence>MNRSPDLLDSQAQFPDEPSLPGPLVRKNESLPKIVAFGDSLTAGLGVSSEESYPAQLEKHLQERGFYYEVVNAGVSGDTSAGGLRRVDWILKSRPTVVILELGVNDGLRGLPLEQTYANLRSIIERLRNAGVMVILAGMRIPPNYGEAYTGEFFEMYERLAKELSLPLVPFLLEGVAAQPGLNQADGVHPTAEGYTIVAQNVFQTLEPLLKTGQNIPAKE</sequence>
<dbReference type="InterPro" id="IPR036514">
    <property type="entry name" value="SGNH_hydro_sf"/>
</dbReference>
<name>A0AA96GEP5_9BACT</name>
<dbReference type="Pfam" id="PF13472">
    <property type="entry name" value="Lipase_GDSL_2"/>
    <property type="match status" value="1"/>
</dbReference>
<dbReference type="GO" id="GO:0004622">
    <property type="term" value="F:phosphatidylcholine lysophospholipase activity"/>
    <property type="evidence" value="ECO:0007669"/>
    <property type="project" value="TreeGrafter"/>
</dbReference>
<dbReference type="PANTHER" id="PTHR30383">
    <property type="entry name" value="THIOESTERASE 1/PROTEASE 1/LYSOPHOSPHOLIPASE L1"/>
    <property type="match status" value="1"/>
</dbReference>
<feature type="region of interest" description="Disordered" evidence="1">
    <location>
        <begin position="1"/>
        <end position="25"/>
    </location>
</feature>
<keyword evidence="4" id="KW-1185">Reference proteome</keyword>
<dbReference type="PROSITE" id="PS01098">
    <property type="entry name" value="LIPASE_GDSL_SER"/>
    <property type="match status" value="1"/>
</dbReference>
<organism evidence="3 4">
    <name type="scientific">Candidatus Nitrospira allomarina</name>
    <dbReference type="NCBI Taxonomy" id="3020900"/>
    <lineage>
        <taxon>Bacteria</taxon>
        <taxon>Pseudomonadati</taxon>
        <taxon>Nitrospirota</taxon>
        <taxon>Nitrospiria</taxon>
        <taxon>Nitrospirales</taxon>
        <taxon>Nitrospiraceae</taxon>
        <taxon>Nitrospira</taxon>
    </lineage>
</organism>
<dbReference type="PANTHER" id="PTHR30383:SF24">
    <property type="entry name" value="THIOESTERASE 1_PROTEASE 1_LYSOPHOSPHOLIPASE L1"/>
    <property type="match status" value="1"/>
</dbReference>
<dbReference type="SUPFAM" id="SSF52266">
    <property type="entry name" value="SGNH hydrolase"/>
    <property type="match status" value="1"/>
</dbReference>
<evidence type="ECO:0000313" key="3">
    <source>
        <dbReference type="EMBL" id="WNM58825.1"/>
    </source>
</evidence>
<reference evidence="3 4" key="1">
    <citation type="submission" date="2023-01" db="EMBL/GenBank/DDBJ databases">
        <title>Cultivation and genomic characterization of new, ubiquitous marine nitrite-oxidizing bacteria from the Nitrospirales.</title>
        <authorList>
            <person name="Mueller A.J."/>
            <person name="Daebeler A."/>
            <person name="Herbold C.W."/>
            <person name="Kirkegaard R.H."/>
            <person name="Daims H."/>
        </authorList>
    </citation>
    <scope>NUCLEOTIDE SEQUENCE [LARGE SCALE GENOMIC DNA]</scope>
    <source>
        <strain evidence="3 4">VA</strain>
    </source>
</reference>
<evidence type="ECO:0000256" key="1">
    <source>
        <dbReference type="SAM" id="MobiDB-lite"/>
    </source>
</evidence>
<dbReference type="RefSeq" id="WP_312645208.1">
    <property type="nucleotide sequence ID" value="NZ_CP116967.1"/>
</dbReference>
<evidence type="ECO:0000259" key="2">
    <source>
        <dbReference type="Pfam" id="PF13472"/>
    </source>
</evidence>
<feature type="domain" description="SGNH hydrolase-type esterase" evidence="2">
    <location>
        <begin position="36"/>
        <end position="196"/>
    </location>
</feature>
<dbReference type="Gene3D" id="3.40.50.1110">
    <property type="entry name" value="SGNH hydrolase"/>
    <property type="match status" value="1"/>
</dbReference>
<proteinExistence type="predicted"/>
<dbReference type="InterPro" id="IPR008265">
    <property type="entry name" value="Lipase_GDSL_AS"/>
</dbReference>
<dbReference type="EMBL" id="CP116967">
    <property type="protein sequence ID" value="WNM58825.1"/>
    <property type="molecule type" value="Genomic_DNA"/>
</dbReference>
<dbReference type="Proteomes" id="UP001302719">
    <property type="component" value="Chromosome"/>
</dbReference>
<evidence type="ECO:0000313" key="4">
    <source>
        <dbReference type="Proteomes" id="UP001302719"/>
    </source>
</evidence>
<gene>
    <name evidence="3" type="ORF">PP769_03390</name>
</gene>
<dbReference type="CDD" id="cd01822">
    <property type="entry name" value="Lysophospholipase_L1_like"/>
    <property type="match status" value="1"/>
</dbReference>
<dbReference type="InterPro" id="IPR051532">
    <property type="entry name" value="Ester_Hydrolysis_Enzymes"/>
</dbReference>
<dbReference type="GO" id="GO:0006629">
    <property type="term" value="P:lipid metabolic process"/>
    <property type="evidence" value="ECO:0007669"/>
    <property type="project" value="InterPro"/>
</dbReference>
<protein>
    <submittedName>
        <fullName evidence="3">Arylesterase</fullName>
    </submittedName>
</protein>
<accession>A0AA96GEP5</accession>
<dbReference type="KEGG" id="nall:PP769_03390"/>
<dbReference type="AlphaFoldDB" id="A0AA96GEP5"/>